<reference evidence="2 3" key="2">
    <citation type="journal article" date="2010" name="Nucleic Acids Res.">
        <title>BeetleBase in 2010: revisions to provide comprehensive genomic information for Tribolium castaneum.</title>
        <authorList>
            <person name="Kim H.S."/>
            <person name="Murphy T."/>
            <person name="Xia J."/>
            <person name="Caragea D."/>
            <person name="Park Y."/>
            <person name="Beeman R.W."/>
            <person name="Lorenzen M.D."/>
            <person name="Butcher S."/>
            <person name="Manak J.R."/>
            <person name="Brown S.J."/>
        </authorList>
    </citation>
    <scope>GENOME REANNOTATION</scope>
    <source>
        <strain evidence="2 3">Georgia GA2</strain>
    </source>
</reference>
<evidence type="ECO:0000256" key="1">
    <source>
        <dbReference type="SAM" id="MobiDB-lite"/>
    </source>
</evidence>
<dbReference type="InParanoid" id="D6WK01"/>
<dbReference type="HOGENOM" id="CLU_2402534_0_0_1"/>
<evidence type="ECO:0000313" key="2">
    <source>
        <dbReference type="EMBL" id="EFA03635.1"/>
    </source>
</evidence>
<reference evidence="2 3" key="1">
    <citation type="journal article" date="2008" name="Nature">
        <title>The genome of the model beetle and pest Tribolium castaneum.</title>
        <authorList>
            <consortium name="Tribolium Genome Sequencing Consortium"/>
            <person name="Richards S."/>
            <person name="Gibbs R.A."/>
            <person name="Weinstock G.M."/>
            <person name="Brown S.J."/>
            <person name="Denell R."/>
            <person name="Beeman R.W."/>
            <person name="Gibbs R."/>
            <person name="Beeman R.W."/>
            <person name="Brown S.J."/>
            <person name="Bucher G."/>
            <person name="Friedrich M."/>
            <person name="Grimmelikhuijzen C.J."/>
            <person name="Klingler M."/>
            <person name="Lorenzen M."/>
            <person name="Richards S."/>
            <person name="Roth S."/>
            <person name="Schroder R."/>
            <person name="Tautz D."/>
            <person name="Zdobnov E.M."/>
            <person name="Muzny D."/>
            <person name="Gibbs R.A."/>
            <person name="Weinstock G.M."/>
            <person name="Attaway T."/>
            <person name="Bell S."/>
            <person name="Buhay C.J."/>
            <person name="Chandrabose M.N."/>
            <person name="Chavez D."/>
            <person name="Clerk-Blankenburg K.P."/>
            <person name="Cree A."/>
            <person name="Dao M."/>
            <person name="Davis C."/>
            <person name="Chacko J."/>
            <person name="Dinh H."/>
            <person name="Dugan-Rocha S."/>
            <person name="Fowler G."/>
            <person name="Garner T.T."/>
            <person name="Garnes J."/>
            <person name="Gnirke A."/>
            <person name="Hawes A."/>
            <person name="Hernandez J."/>
            <person name="Hines S."/>
            <person name="Holder M."/>
            <person name="Hume J."/>
            <person name="Jhangiani S.N."/>
            <person name="Joshi V."/>
            <person name="Khan Z.M."/>
            <person name="Jackson L."/>
            <person name="Kovar C."/>
            <person name="Kowis A."/>
            <person name="Lee S."/>
            <person name="Lewis L.R."/>
            <person name="Margolis J."/>
            <person name="Morgan M."/>
            <person name="Nazareth L.V."/>
            <person name="Nguyen N."/>
            <person name="Okwuonu G."/>
            <person name="Parker D."/>
            <person name="Richards S."/>
            <person name="Ruiz S.J."/>
            <person name="Santibanez J."/>
            <person name="Savard J."/>
            <person name="Scherer S.E."/>
            <person name="Schneider B."/>
            <person name="Sodergren E."/>
            <person name="Tautz D."/>
            <person name="Vattahil S."/>
            <person name="Villasana D."/>
            <person name="White C.S."/>
            <person name="Wright R."/>
            <person name="Park Y."/>
            <person name="Beeman R.W."/>
            <person name="Lord J."/>
            <person name="Oppert B."/>
            <person name="Lorenzen M."/>
            <person name="Brown S."/>
            <person name="Wang L."/>
            <person name="Savard J."/>
            <person name="Tautz D."/>
            <person name="Richards S."/>
            <person name="Weinstock G."/>
            <person name="Gibbs R.A."/>
            <person name="Liu Y."/>
            <person name="Worley K."/>
            <person name="Weinstock G."/>
            <person name="Elsik C.G."/>
            <person name="Reese J.T."/>
            <person name="Elhaik E."/>
            <person name="Landan G."/>
            <person name="Graur D."/>
            <person name="Arensburger P."/>
            <person name="Atkinson P."/>
            <person name="Beeman R.W."/>
            <person name="Beidler J."/>
            <person name="Brown S.J."/>
            <person name="Demuth J.P."/>
            <person name="Drury D.W."/>
            <person name="Du Y.Z."/>
            <person name="Fujiwara H."/>
            <person name="Lorenzen M."/>
            <person name="Maselli V."/>
            <person name="Osanai M."/>
            <person name="Park Y."/>
            <person name="Robertson H.M."/>
            <person name="Tu Z."/>
            <person name="Wang J.J."/>
            <person name="Wang S."/>
            <person name="Richards S."/>
            <person name="Song H."/>
            <person name="Zhang L."/>
            <person name="Sodergren E."/>
            <person name="Werner D."/>
            <person name="Stanke M."/>
            <person name="Morgenstern B."/>
            <person name="Solovyev V."/>
            <person name="Kosarev P."/>
            <person name="Brown G."/>
            <person name="Chen H.C."/>
            <person name="Ermolaeva O."/>
            <person name="Hlavina W."/>
            <person name="Kapustin Y."/>
            <person name="Kiryutin B."/>
            <person name="Kitts P."/>
            <person name="Maglott D."/>
            <person name="Pruitt K."/>
            <person name="Sapojnikov V."/>
            <person name="Souvorov A."/>
            <person name="Mackey A.J."/>
            <person name="Waterhouse R.M."/>
            <person name="Wyder S."/>
            <person name="Zdobnov E.M."/>
            <person name="Zdobnov E.M."/>
            <person name="Wyder S."/>
            <person name="Kriventseva E.V."/>
            <person name="Kadowaki T."/>
            <person name="Bork P."/>
            <person name="Aranda M."/>
            <person name="Bao R."/>
            <person name="Beermann A."/>
            <person name="Berns N."/>
            <person name="Bolognesi R."/>
            <person name="Bonneton F."/>
            <person name="Bopp D."/>
            <person name="Brown S.J."/>
            <person name="Bucher G."/>
            <person name="Butts T."/>
            <person name="Chaumot A."/>
            <person name="Denell R.E."/>
            <person name="Ferrier D.E."/>
            <person name="Friedrich M."/>
            <person name="Gordon C.M."/>
            <person name="Jindra M."/>
            <person name="Klingler M."/>
            <person name="Lan Q."/>
            <person name="Lattorff H.M."/>
            <person name="Laudet V."/>
            <person name="von Levetsow C."/>
            <person name="Liu Z."/>
            <person name="Lutz R."/>
            <person name="Lynch J.A."/>
            <person name="da Fonseca R.N."/>
            <person name="Posnien N."/>
            <person name="Reuter R."/>
            <person name="Roth S."/>
            <person name="Savard J."/>
            <person name="Schinko J.B."/>
            <person name="Schmitt C."/>
            <person name="Schoppmeier M."/>
            <person name="Schroder R."/>
            <person name="Shippy T.D."/>
            <person name="Simonnet F."/>
            <person name="Marques-Souza H."/>
            <person name="Tautz D."/>
            <person name="Tomoyasu Y."/>
            <person name="Trauner J."/>
            <person name="Van der Zee M."/>
            <person name="Vervoort M."/>
            <person name="Wittkopp N."/>
            <person name="Wimmer E.A."/>
            <person name="Yang X."/>
            <person name="Jones A.K."/>
            <person name="Sattelle D.B."/>
            <person name="Ebert P.R."/>
            <person name="Nelson D."/>
            <person name="Scott J.G."/>
            <person name="Beeman R.W."/>
            <person name="Muthukrishnan S."/>
            <person name="Kramer K.J."/>
            <person name="Arakane Y."/>
            <person name="Beeman R.W."/>
            <person name="Zhu Q."/>
            <person name="Hogenkamp D."/>
            <person name="Dixit R."/>
            <person name="Oppert B."/>
            <person name="Jiang H."/>
            <person name="Zou Z."/>
            <person name="Marshall J."/>
            <person name="Elpidina E."/>
            <person name="Vinokurov K."/>
            <person name="Oppert C."/>
            <person name="Zou Z."/>
            <person name="Evans J."/>
            <person name="Lu Z."/>
            <person name="Zhao P."/>
            <person name="Sumathipala N."/>
            <person name="Altincicek B."/>
            <person name="Vilcinskas A."/>
            <person name="Williams M."/>
            <person name="Hultmark D."/>
            <person name="Hetru C."/>
            <person name="Jiang H."/>
            <person name="Grimmelikhuijzen C.J."/>
            <person name="Hauser F."/>
            <person name="Cazzamali G."/>
            <person name="Williamson M."/>
            <person name="Park Y."/>
            <person name="Li B."/>
            <person name="Tanaka Y."/>
            <person name="Predel R."/>
            <person name="Neupert S."/>
            <person name="Schachtner J."/>
            <person name="Verleyen P."/>
            <person name="Raible F."/>
            <person name="Bork P."/>
            <person name="Friedrich M."/>
            <person name="Walden K.K."/>
            <person name="Robertson H.M."/>
            <person name="Angeli S."/>
            <person name="Foret S."/>
            <person name="Bucher G."/>
            <person name="Schuetz S."/>
            <person name="Maleszka R."/>
            <person name="Wimmer E.A."/>
            <person name="Beeman R.W."/>
            <person name="Lorenzen M."/>
            <person name="Tomoyasu Y."/>
            <person name="Miller S.C."/>
            <person name="Grossmann D."/>
            <person name="Bucher G."/>
        </authorList>
    </citation>
    <scope>NUCLEOTIDE SEQUENCE [LARGE SCALE GENOMIC DNA]</scope>
    <source>
        <strain evidence="2 3">Georgia GA2</strain>
    </source>
</reference>
<gene>
    <name evidence="2" type="primary">GLEAN_13729</name>
    <name evidence="2" type="ORF">TcasGA2_TC013729</name>
</gene>
<accession>D6WK01</accession>
<dbReference type="EMBL" id="KQ971342">
    <property type="protein sequence ID" value="EFA03635.1"/>
    <property type="molecule type" value="Genomic_DNA"/>
</dbReference>
<proteinExistence type="predicted"/>
<organism evidence="2 3">
    <name type="scientific">Tribolium castaneum</name>
    <name type="common">Red flour beetle</name>
    <dbReference type="NCBI Taxonomy" id="7070"/>
    <lineage>
        <taxon>Eukaryota</taxon>
        <taxon>Metazoa</taxon>
        <taxon>Ecdysozoa</taxon>
        <taxon>Arthropoda</taxon>
        <taxon>Hexapoda</taxon>
        <taxon>Insecta</taxon>
        <taxon>Pterygota</taxon>
        <taxon>Neoptera</taxon>
        <taxon>Endopterygota</taxon>
        <taxon>Coleoptera</taxon>
        <taxon>Polyphaga</taxon>
        <taxon>Cucujiformia</taxon>
        <taxon>Tenebrionidae</taxon>
        <taxon>Tenebrionidae incertae sedis</taxon>
        <taxon>Tribolium</taxon>
    </lineage>
</organism>
<protein>
    <submittedName>
        <fullName evidence="2">Uncharacterized protein</fullName>
    </submittedName>
</protein>
<feature type="region of interest" description="Disordered" evidence="1">
    <location>
        <begin position="65"/>
        <end position="93"/>
    </location>
</feature>
<name>D6WK01_TRICA</name>
<sequence length="93" mass="10355">MRIALFACEKALSFLGAVVFERHNKRRYVMPRCIDVKLGVASGGQFAFPALECVYRASWTPELVPGAAGTRRHTSFPRMSDLGQRRRAGPSDN</sequence>
<dbReference type="Proteomes" id="UP000007266">
    <property type="component" value="Linkage group 5"/>
</dbReference>
<dbReference type="AlphaFoldDB" id="D6WK01"/>
<keyword evidence="3" id="KW-1185">Reference proteome</keyword>
<evidence type="ECO:0000313" key="3">
    <source>
        <dbReference type="Proteomes" id="UP000007266"/>
    </source>
</evidence>